<dbReference type="AlphaFoldDB" id="A0A212CGN6"/>
<feature type="region of interest" description="Disordered" evidence="1">
    <location>
        <begin position="100"/>
        <end position="128"/>
    </location>
</feature>
<evidence type="ECO:0000313" key="3">
    <source>
        <dbReference type="Proteomes" id="UP000242450"/>
    </source>
</evidence>
<protein>
    <submittedName>
        <fullName evidence="2">Uncharacterized protein</fullName>
    </submittedName>
</protein>
<accession>A0A212CGN6</accession>
<reference evidence="2 3" key="1">
    <citation type="journal article" date="2018" name="Mol. Genet. Genomics">
        <title>The red deer Cervus elaphus genome CerEla1.0: sequencing, annotating, genes, and chromosomes.</title>
        <authorList>
            <person name="Bana N.A."/>
            <person name="Nyiri A."/>
            <person name="Nagy J."/>
            <person name="Frank K."/>
            <person name="Nagy T."/>
            <person name="Steger V."/>
            <person name="Schiller M."/>
            <person name="Lakatos P."/>
            <person name="Sugar L."/>
            <person name="Horn P."/>
            <person name="Barta E."/>
            <person name="Orosz L."/>
        </authorList>
    </citation>
    <scope>NUCLEOTIDE SEQUENCE [LARGE SCALE GENOMIC DNA]</scope>
    <source>
        <strain evidence="2">Hungarian</strain>
    </source>
</reference>
<name>A0A212CGN6_CEREH</name>
<evidence type="ECO:0000256" key="1">
    <source>
        <dbReference type="SAM" id="MobiDB-lite"/>
    </source>
</evidence>
<dbReference type="Proteomes" id="UP000242450">
    <property type="component" value="Chromosome 20"/>
</dbReference>
<comment type="caution">
    <text evidence="2">The sequence shown here is derived from an EMBL/GenBank/DDBJ whole genome shotgun (WGS) entry which is preliminary data.</text>
</comment>
<feature type="non-terminal residue" evidence="2">
    <location>
        <position position="1"/>
    </location>
</feature>
<proteinExistence type="predicted"/>
<evidence type="ECO:0000313" key="2">
    <source>
        <dbReference type="EMBL" id="OWK05179.1"/>
    </source>
</evidence>
<gene>
    <name evidence="2" type="ORF">Celaphus_00001847</name>
</gene>
<organism evidence="2 3">
    <name type="scientific">Cervus elaphus hippelaphus</name>
    <name type="common">European red deer</name>
    <dbReference type="NCBI Taxonomy" id="46360"/>
    <lineage>
        <taxon>Eukaryota</taxon>
        <taxon>Metazoa</taxon>
        <taxon>Chordata</taxon>
        <taxon>Craniata</taxon>
        <taxon>Vertebrata</taxon>
        <taxon>Euteleostomi</taxon>
        <taxon>Mammalia</taxon>
        <taxon>Eutheria</taxon>
        <taxon>Laurasiatheria</taxon>
        <taxon>Artiodactyla</taxon>
        <taxon>Ruminantia</taxon>
        <taxon>Pecora</taxon>
        <taxon>Cervidae</taxon>
        <taxon>Cervinae</taxon>
        <taxon>Cervus</taxon>
    </lineage>
</organism>
<dbReference type="EMBL" id="MKHE01000020">
    <property type="protein sequence ID" value="OWK05179.1"/>
    <property type="molecule type" value="Genomic_DNA"/>
</dbReference>
<sequence>SPTLPIKTGCTLRAQAGCKLQNNCWDGVLGIIHFLWPWYIPLQAPGTIQLFNALQGGLRKFFKWSMSKTRLLSFQENSCRSKELSPNFWHASLKQGSQTWNDKMRGEQRQPSAQESDVVPSADKISYL</sequence>
<keyword evidence="3" id="KW-1185">Reference proteome</keyword>
<feature type="non-terminal residue" evidence="2">
    <location>
        <position position="128"/>
    </location>
</feature>